<dbReference type="GO" id="GO:0055052">
    <property type="term" value="C:ATP-binding cassette (ABC) transporter complex, substrate-binding subunit-containing"/>
    <property type="evidence" value="ECO:0007669"/>
    <property type="project" value="TreeGrafter"/>
</dbReference>
<keyword evidence="7" id="KW-1278">Translocase</keyword>
<proteinExistence type="predicted"/>
<keyword evidence="3" id="KW-0997">Cell inner membrane</keyword>
<dbReference type="InterPro" id="IPR017871">
    <property type="entry name" value="ABC_transporter-like_CS"/>
</dbReference>
<dbReference type="NCBIfam" id="NF008653">
    <property type="entry name" value="PRK11650.1"/>
    <property type="match status" value="1"/>
</dbReference>
<dbReference type="GO" id="GO:0005524">
    <property type="term" value="F:ATP binding"/>
    <property type="evidence" value="ECO:0007669"/>
    <property type="project" value="UniProtKB-KW"/>
</dbReference>
<evidence type="ECO:0000256" key="7">
    <source>
        <dbReference type="ARBA" id="ARBA00022967"/>
    </source>
</evidence>
<dbReference type="Gene3D" id="2.40.50.100">
    <property type="match status" value="1"/>
</dbReference>
<dbReference type="PROSITE" id="PS00211">
    <property type="entry name" value="ABC_TRANSPORTER_1"/>
    <property type="match status" value="1"/>
</dbReference>
<dbReference type="FunFam" id="3.40.50.300:FF:000042">
    <property type="entry name" value="Maltose/maltodextrin ABC transporter, ATP-binding protein"/>
    <property type="match status" value="1"/>
</dbReference>
<dbReference type="CDD" id="cd03301">
    <property type="entry name" value="ABC_MalK_N"/>
    <property type="match status" value="1"/>
</dbReference>
<keyword evidence="4" id="KW-0762">Sugar transport</keyword>
<dbReference type="OrthoDB" id="5298774at2"/>
<dbReference type="InterPro" id="IPR027417">
    <property type="entry name" value="P-loop_NTPase"/>
</dbReference>
<evidence type="ECO:0000256" key="4">
    <source>
        <dbReference type="ARBA" id="ARBA00022597"/>
    </source>
</evidence>
<evidence type="ECO:0000256" key="6">
    <source>
        <dbReference type="ARBA" id="ARBA00022840"/>
    </source>
</evidence>
<evidence type="ECO:0000259" key="9">
    <source>
        <dbReference type="PROSITE" id="PS50893"/>
    </source>
</evidence>
<evidence type="ECO:0000256" key="3">
    <source>
        <dbReference type="ARBA" id="ARBA00022519"/>
    </source>
</evidence>
<evidence type="ECO:0000313" key="11">
    <source>
        <dbReference type="Proteomes" id="UP000283709"/>
    </source>
</evidence>
<evidence type="ECO:0000256" key="8">
    <source>
        <dbReference type="ARBA" id="ARBA00023136"/>
    </source>
</evidence>
<dbReference type="Proteomes" id="UP000283709">
    <property type="component" value="Unassembled WGS sequence"/>
</dbReference>
<reference evidence="10 11" key="1">
    <citation type="submission" date="2016-07" db="EMBL/GenBank/DDBJ databases">
        <title>Genome analysis of Burkholderia fungorum ES3-20.</title>
        <authorList>
            <person name="Xu D."/>
            <person name="Yao R."/>
            <person name="Zheng S."/>
        </authorList>
    </citation>
    <scope>NUCLEOTIDE SEQUENCE [LARGE SCALE GENOMIC DNA]</scope>
    <source>
        <strain evidence="10 11">ES3-20</strain>
    </source>
</reference>
<dbReference type="GO" id="GO:0008643">
    <property type="term" value="P:carbohydrate transport"/>
    <property type="evidence" value="ECO:0007669"/>
    <property type="project" value="InterPro"/>
</dbReference>
<dbReference type="SMART" id="SM00382">
    <property type="entry name" value="AAA"/>
    <property type="match status" value="1"/>
</dbReference>
<dbReference type="InterPro" id="IPR003593">
    <property type="entry name" value="AAA+_ATPase"/>
</dbReference>
<protein>
    <submittedName>
        <fullName evidence="10">sn-glycerol-3-phosphate ABC transporter ATP-binding protein UgpC</fullName>
    </submittedName>
</protein>
<dbReference type="PROSITE" id="PS50893">
    <property type="entry name" value="ABC_TRANSPORTER_2"/>
    <property type="match status" value="1"/>
</dbReference>
<dbReference type="InterPro" id="IPR008995">
    <property type="entry name" value="Mo/tungstate-bd_C_term_dom"/>
</dbReference>
<keyword evidence="8" id="KW-0472">Membrane</keyword>
<comment type="caution">
    <text evidence="10">The sequence shown here is derived from an EMBL/GenBank/DDBJ whole genome shotgun (WGS) entry which is preliminary data.</text>
</comment>
<dbReference type="InterPro" id="IPR047641">
    <property type="entry name" value="ABC_transpr_MalK/UgpC-like"/>
</dbReference>
<dbReference type="RefSeq" id="WP_120346133.1">
    <property type="nucleotide sequence ID" value="NZ_MCAS01000023.1"/>
</dbReference>
<dbReference type="InterPro" id="IPR015855">
    <property type="entry name" value="ABC_transpr_MalK-like"/>
</dbReference>
<dbReference type="GO" id="GO:0016887">
    <property type="term" value="F:ATP hydrolysis activity"/>
    <property type="evidence" value="ECO:0007669"/>
    <property type="project" value="InterPro"/>
</dbReference>
<dbReference type="InterPro" id="IPR003439">
    <property type="entry name" value="ABC_transporter-like_ATP-bd"/>
</dbReference>
<dbReference type="GO" id="GO:0015794">
    <property type="term" value="P:glycerol-3-phosphate transmembrane transport"/>
    <property type="evidence" value="ECO:0007669"/>
    <property type="project" value="TreeGrafter"/>
</dbReference>
<dbReference type="SUPFAM" id="SSF50331">
    <property type="entry name" value="MOP-like"/>
    <property type="match status" value="1"/>
</dbReference>
<evidence type="ECO:0000256" key="1">
    <source>
        <dbReference type="ARBA" id="ARBA00022448"/>
    </source>
</evidence>
<evidence type="ECO:0000313" key="10">
    <source>
        <dbReference type="EMBL" id="RKF43414.1"/>
    </source>
</evidence>
<dbReference type="GO" id="GO:0140359">
    <property type="term" value="F:ABC-type transporter activity"/>
    <property type="evidence" value="ECO:0007669"/>
    <property type="project" value="InterPro"/>
</dbReference>
<dbReference type="AlphaFoldDB" id="A0A3R7E4N9"/>
<gene>
    <name evidence="10" type="ORF">BCY88_05355</name>
</gene>
<dbReference type="GO" id="GO:0001407">
    <property type="term" value="P:glycerophosphodiester transmembrane transport"/>
    <property type="evidence" value="ECO:0007669"/>
    <property type="project" value="TreeGrafter"/>
</dbReference>
<dbReference type="InterPro" id="IPR040582">
    <property type="entry name" value="OB_MalK-like"/>
</dbReference>
<dbReference type="Pfam" id="PF17912">
    <property type="entry name" value="OB_MalK"/>
    <property type="match status" value="1"/>
</dbReference>
<evidence type="ECO:0000256" key="2">
    <source>
        <dbReference type="ARBA" id="ARBA00022475"/>
    </source>
</evidence>
<keyword evidence="6 10" id="KW-0067">ATP-binding</keyword>
<evidence type="ECO:0000256" key="5">
    <source>
        <dbReference type="ARBA" id="ARBA00022741"/>
    </source>
</evidence>
<accession>A0A3R7E4N9</accession>
<dbReference type="InterPro" id="IPR012340">
    <property type="entry name" value="NA-bd_OB-fold"/>
</dbReference>
<dbReference type="PANTHER" id="PTHR43875">
    <property type="entry name" value="MALTODEXTRIN IMPORT ATP-BINDING PROTEIN MSMX"/>
    <property type="match status" value="1"/>
</dbReference>
<feature type="domain" description="ABC transporter" evidence="9">
    <location>
        <begin position="4"/>
        <end position="235"/>
    </location>
</feature>
<sequence>MATLTLRAVCKTRHARQQVLRDIDLEVADGEFVVLVGPSGCGKSTLLRMTAGLESITSGDIRIGSRIINEVEPQERNVAMVFQSYALYPHMTVAQNIAFGLRMRGMTPEKVRERVAATAQMLSLDALLERKPHALSGGQRQRVAMGRAIVREPALFLFDEPLSNLDAKLRSQMRAEMRNLHTRLGTTTLYVTHDQVEAMTLAQRIVVLNQGRIEQIGTPEQIYERPQSTFVASFMGSPAMNLLHGRLSDDRRHFDVNDGPRIAIAGASDSGAAVVAGRECVLGVRPEHVMVAVSGEGADQQIRLPVDACEMLGADNLAFGSLGKQSLVVRLPYHRRPAPGELLSVTLPARQLHFFDAASGQRIA</sequence>
<keyword evidence="5" id="KW-0547">Nucleotide-binding</keyword>
<dbReference type="PANTHER" id="PTHR43875:SF12">
    <property type="entry name" value="SN-GLYCEROL-3-PHOSPHATE IMPORT ATP-BINDING PROTEIN UGPC"/>
    <property type="match status" value="1"/>
</dbReference>
<dbReference type="Gene3D" id="2.40.50.140">
    <property type="entry name" value="Nucleic acid-binding proteins"/>
    <property type="match status" value="1"/>
</dbReference>
<name>A0A3R7E4N9_9BURK</name>
<keyword evidence="2" id="KW-1003">Cell membrane</keyword>
<dbReference type="Pfam" id="PF00005">
    <property type="entry name" value="ABC_tran"/>
    <property type="match status" value="1"/>
</dbReference>
<dbReference type="Gene3D" id="3.40.50.300">
    <property type="entry name" value="P-loop containing nucleotide triphosphate hydrolases"/>
    <property type="match status" value="1"/>
</dbReference>
<organism evidence="10 11">
    <name type="scientific">Paraburkholderia fungorum</name>
    <dbReference type="NCBI Taxonomy" id="134537"/>
    <lineage>
        <taxon>Bacteria</taxon>
        <taxon>Pseudomonadati</taxon>
        <taxon>Pseudomonadota</taxon>
        <taxon>Betaproteobacteria</taxon>
        <taxon>Burkholderiales</taxon>
        <taxon>Burkholderiaceae</taxon>
        <taxon>Paraburkholderia</taxon>
    </lineage>
</organism>
<dbReference type="EMBL" id="MCAS01000023">
    <property type="protein sequence ID" value="RKF43414.1"/>
    <property type="molecule type" value="Genomic_DNA"/>
</dbReference>
<keyword evidence="1" id="KW-0813">Transport</keyword>
<dbReference type="SUPFAM" id="SSF52540">
    <property type="entry name" value="P-loop containing nucleoside triphosphate hydrolases"/>
    <property type="match status" value="1"/>
</dbReference>